<protein>
    <submittedName>
        <fullName evidence="3">Uncharacterized protein</fullName>
    </submittedName>
</protein>
<evidence type="ECO:0000313" key="3">
    <source>
        <dbReference type="WBParaSite" id="nRc.2.0.1.t24155-RA"/>
    </source>
</evidence>
<evidence type="ECO:0000256" key="1">
    <source>
        <dbReference type="SAM" id="MobiDB-lite"/>
    </source>
</evidence>
<dbReference type="Proteomes" id="UP000887565">
    <property type="component" value="Unplaced"/>
</dbReference>
<keyword evidence="2" id="KW-1185">Reference proteome</keyword>
<organism evidence="2 3">
    <name type="scientific">Romanomermis culicivorax</name>
    <name type="common">Nematode worm</name>
    <dbReference type="NCBI Taxonomy" id="13658"/>
    <lineage>
        <taxon>Eukaryota</taxon>
        <taxon>Metazoa</taxon>
        <taxon>Ecdysozoa</taxon>
        <taxon>Nematoda</taxon>
        <taxon>Enoplea</taxon>
        <taxon>Dorylaimia</taxon>
        <taxon>Mermithida</taxon>
        <taxon>Mermithoidea</taxon>
        <taxon>Mermithidae</taxon>
        <taxon>Romanomermis</taxon>
    </lineage>
</organism>
<feature type="region of interest" description="Disordered" evidence="1">
    <location>
        <begin position="1"/>
        <end position="24"/>
    </location>
</feature>
<evidence type="ECO:0000313" key="2">
    <source>
        <dbReference type="Proteomes" id="UP000887565"/>
    </source>
</evidence>
<dbReference type="AlphaFoldDB" id="A0A915JEB7"/>
<sequence length="64" mass="7444">MDQQEAGPVNPNQDANELLPPNIKRSPPWVELAGLKRDIIMPKIFEVDPKIEWQQLERIPQDQE</sequence>
<accession>A0A915JEB7</accession>
<reference evidence="3" key="1">
    <citation type="submission" date="2022-11" db="UniProtKB">
        <authorList>
            <consortium name="WormBaseParasite"/>
        </authorList>
    </citation>
    <scope>IDENTIFICATION</scope>
</reference>
<name>A0A915JEB7_ROMCU</name>
<dbReference type="WBParaSite" id="nRc.2.0.1.t24155-RA">
    <property type="protein sequence ID" value="nRc.2.0.1.t24155-RA"/>
    <property type="gene ID" value="nRc.2.0.1.g24155"/>
</dbReference>
<proteinExistence type="predicted"/>